<dbReference type="GO" id="GO:0046872">
    <property type="term" value="F:metal ion binding"/>
    <property type="evidence" value="ECO:0007669"/>
    <property type="project" value="UniProtKB-KW"/>
</dbReference>
<keyword evidence="9" id="KW-0460">Magnesium</keyword>
<dbReference type="SUPFAM" id="SSF53067">
    <property type="entry name" value="Actin-like ATPase domain"/>
    <property type="match status" value="1"/>
</dbReference>
<keyword evidence="5" id="KW-0547">Nucleotide-binding</keyword>
<dbReference type="PROSITE" id="PS01125">
    <property type="entry name" value="ROK"/>
    <property type="match status" value="1"/>
</dbReference>
<accession>I3E678</accession>
<gene>
    <name evidence="13" type="ORF">PB1_03640</name>
</gene>
<dbReference type="InterPro" id="IPR049874">
    <property type="entry name" value="ROK_cs"/>
</dbReference>
<evidence type="ECO:0000313" key="13">
    <source>
        <dbReference type="EMBL" id="EIJ81999.1"/>
    </source>
</evidence>
<dbReference type="OrthoDB" id="9783435at2"/>
<evidence type="ECO:0000256" key="5">
    <source>
        <dbReference type="ARBA" id="ARBA00022741"/>
    </source>
</evidence>
<proteinExistence type="inferred from homology"/>
<keyword evidence="14" id="KW-1185">Reference proteome</keyword>
<comment type="catalytic activity">
    <reaction evidence="12">
        <text>D-fructose + ATP = D-fructose 6-phosphate + ADP + H(+)</text>
        <dbReference type="Rhea" id="RHEA:16125"/>
        <dbReference type="ChEBI" id="CHEBI:15378"/>
        <dbReference type="ChEBI" id="CHEBI:30616"/>
        <dbReference type="ChEBI" id="CHEBI:37721"/>
        <dbReference type="ChEBI" id="CHEBI:61527"/>
        <dbReference type="ChEBI" id="CHEBI:456216"/>
        <dbReference type="EC" id="2.7.1.4"/>
    </reaction>
</comment>
<evidence type="ECO:0000313" key="14">
    <source>
        <dbReference type="Proteomes" id="UP000010523"/>
    </source>
</evidence>
<dbReference type="CDD" id="cd24067">
    <property type="entry name" value="ASKHA_NBD_ROK_BsFRK-like"/>
    <property type="match status" value="1"/>
</dbReference>
<organism evidence="13 14">
    <name type="scientific">Bacillus methanolicus PB1</name>
    <dbReference type="NCBI Taxonomy" id="997296"/>
    <lineage>
        <taxon>Bacteria</taxon>
        <taxon>Bacillati</taxon>
        <taxon>Bacillota</taxon>
        <taxon>Bacilli</taxon>
        <taxon>Bacillales</taxon>
        <taxon>Bacillaceae</taxon>
        <taxon>Bacillus</taxon>
    </lineage>
</organism>
<keyword evidence="3" id="KW-0808">Transferase</keyword>
<protein>
    <recommendedName>
        <fullName evidence="11">fructokinase</fullName>
        <ecNumber evidence="11">2.7.1.4</ecNumber>
    </recommendedName>
</protein>
<dbReference type="RefSeq" id="WP_003350776.1">
    <property type="nucleotide sequence ID" value="NZ_AFEU01000001.1"/>
</dbReference>
<dbReference type="PATRIC" id="fig|997296.3.peg.796"/>
<keyword evidence="4" id="KW-0479">Metal-binding</keyword>
<dbReference type="AlphaFoldDB" id="I3E678"/>
<evidence type="ECO:0000256" key="11">
    <source>
        <dbReference type="ARBA" id="ARBA00038887"/>
    </source>
</evidence>
<evidence type="ECO:0000256" key="4">
    <source>
        <dbReference type="ARBA" id="ARBA00022723"/>
    </source>
</evidence>
<dbReference type="FunFam" id="3.30.420.40:FF:000153">
    <property type="entry name" value="Putative fructokinase"/>
    <property type="match status" value="1"/>
</dbReference>
<name>I3E678_BACMT</name>
<dbReference type="InterPro" id="IPR051804">
    <property type="entry name" value="Carb_Metab_Reg_Kinase/Isom"/>
</dbReference>
<dbReference type="PANTHER" id="PTHR42742">
    <property type="entry name" value="TRANSCRIPTIONAL REPRESSOR MPRA"/>
    <property type="match status" value="1"/>
</dbReference>
<evidence type="ECO:0000256" key="6">
    <source>
        <dbReference type="ARBA" id="ARBA00022777"/>
    </source>
</evidence>
<dbReference type="STRING" id="997296.PB1_03640"/>
<evidence type="ECO:0000256" key="1">
    <source>
        <dbReference type="ARBA" id="ARBA00001946"/>
    </source>
</evidence>
<evidence type="ECO:0000256" key="12">
    <source>
        <dbReference type="ARBA" id="ARBA00048451"/>
    </source>
</evidence>
<dbReference type="GO" id="GO:0005524">
    <property type="term" value="F:ATP binding"/>
    <property type="evidence" value="ECO:0007669"/>
    <property type="project" value="UniProtKB-KW"/>
</dbReference>
<evidence type="ECO:0000256" key="7">
    <source>
        <dbReference type="ARBA" id="ARBA00022833"/>
    </source>
</evidence>
<reference evidence="13 14" key="1">
    <citation type="journal article" date="2012" name="Appl. Environ. Microbiol.">
        <title>Genome Sequence of Thermotolerant Bacillus methanolicus: Features and Regulation Related to Methylotrophy and Production of L-Lysine and L-Glutamate from Methanol.</title>
        <authorList>
            <person name="Heggeset T.M."/>
            <person name="Krog A."/>
            <person name="Balzer S."/>
            <person name="Wentzel A."/>
            <person name="Ellingsen T.E."/>
            <person name="Brautaset T."/>
        </authorList>
    </citation>
    <scope>NUCLEOTIDE SEQUENCE [LARGE SCALE GENOMIC DNA]</scope>
    <source>
        <strain evidence="13 14">PB1</strain>
    </source>
</reference>
<dbReference type="Pfam" id="PF00480">
    <property type="entry name" value="ROK"/>
    <property type="match status" value="1"/>
</dbReference>
<dbReference type="InterPro" id="IPR043129">
    <property type="entry name" value="ATPase_NBD"/>
</dbReference>
<dbReference type="EMBL" id="AFEU01000001">
    <property type="protein sequence ID" value="EIJ81999.1"/>
    <property type="molecule type" value="Genomic_DNA"/>
</dbReference>
<evidence type="ECO:0000256" key="9">
    <source>
        <dbReference type="ARBA" id="ARBA00022842"/>
    </source>
</evidence>
<dbReference type="EC" id="2.7.1.4" evidence="11"/>
<keyword evidence="10" id="KW-0119">Carbohydrate metabolism</keyword>
<comment type="similarity">
    <text evidence="2">Belongs to the ROK (NagC/XylR) family.</text>
</comment>
<comment type="cofactor">
    <cofactor evidence="1">
        <name>Mg(2+)</name>
        <dbReference type="ChEBI" id="CHEBI:18420"/>
    </cofactor>
</comment>
<dbReference type="GO" id="GO:0008865">
    <property type="term" value="F:fructokinase activity"/>
    <property type="evidence" value="ECO:0007669"/>
    <property type="project" value="UniProtKB-EC"/>
</dbReference>
<dbReference type="PANTHER" id="PTHR42742:SF3">
    <property type="entry name" value="FRUCTOKINASE"/>
    <property type="match status" value="1"/>
</dbReference>
<evidence type="ECO:0000256" key="2">
    <source>
        <dbReference type="ARBA" id="ARBA00006479"/>
    </source>
</evidence>
<dbReference type="Gene3D" id="3.30.420.40">
    <property type="match status" value="2"/>
</dbReference>
<dbReference type="eggNOG" id="COG1940">
    <property type="taxonomic scope" value="Bacteria"/>
</dbReference>
<evidence type="ECO:0000256" key="3">
    <source>
        <dbReference type="ARBA" id="ARBA00022679"/>
    </source>
</evidence>
<keyword evidence="6 13" id="KW-0418">Kinase</keyword>
<dbReference type="InterPro" id="IPR000600">
    <property type="entry name" value="ROK"/>
</dbReference>
<evidence type="ECO:0000256" key="8">
    <source>
        <dbReference type="ARBA" id="ARBA00022840"/>
    </source>
</evidence>
<keyword evidence="8" id="KW-0067">ATP-binding</keyword>
<comment type="caution">
    <text evidence="13">The sequence shown here is derived from an EMBL/GenBank/DDBJ whole genome shotgun (WGS) entry which is preliminary data.</text>
</comment>
<dbReference type="Proteomes" id="UP000010523">
    <property type="component" value="Unassembled WGS sequence"/>
</dbReference>
<evidence type="ECO:0000256" key="10">
    <source>
        <dbReference type="ARBA" id="ARBA00023277"/>
    </source>
</evidence>
<dbReference type="FunFam" id="3.30.420.40:FF:000136">
    <property type="entry name" value="Putative fructokinase"/>
    <property type="match status" value="1"/>
</dbReference>
<keyword evidence="7" id="KW-0862">Zinc</keyword>
<sequence>MFLGGIEAGGTKFVCAVGNEDGSILKRIEIPTTVPEETIGKVIGFFKEFELNAIGIGSFGPIDVNPESPAYGYITTTPKKAWNNYPFVQAIKEKFNIPIGFHTDVNAAALAESALGAAKGLNSCLYITVGTGIGAGAIVQGKLLEGLSHPEMGHILVRRHPNDNYKGNCPYHQDCLEGLAAGPAIEGRWNKKAEELQDRQEVWDLESFYLAQAIMQYVLILSPKKIILGGGVMRQKQIFTYIHKYIQQLLNNYIGLPELSTSIEDYIVPPGLKEDSGIVGALLLGKQAYQKKETRLSESGMK</sequence>